<dbReference type="EMBL" id="BAABCN010000001">
    <property type="protein sequence ID" value="GAA3860112.1"/>
    <property type="molecule type" value="Genomic_DNA"/>
</dbReference>
<dbReference type="RefSeq" id="WP_345061203.1">
    <property type="nucleotide sequence ID" value="NZ_BAABCN010000001.1"/>
</dbReference>
<evidence type="ECO:0000313" key="15">
    <source>
        <dbReference type="Proteomes" id="UP001501803"/>
    </source>
</evidence>
<evidence type="ECO:0000256" key="1">
    <source>
        <dbReference type="ARBA" id="ARBA00004167"/>
    </source>
</evidence>
<dbReference type="InterPro" id="IPR041916">
    <property type="entry name" value="Anti_sigma_zinc_sf"/>
</dbReference>
<evidence type="ECO:0000256" key="3">
    <source>
        <dbReference type="ARBA" id="ARBA00022475"/>
    </source>
</evidence>
<comment type="subcellular location">
    <subcellularLocation>
        <location evidence="2">Cell membrane</location>
    </subcellularLocation>
    <subcellularLocation>
        <location evidence="1">Membrane</location>
        <topology evidence="1">Single-pass membrane protein</topology>
    </subcellularLocation>
</comment>
<evidence type="ECO:0000256" key="8">
    <source>
        <dbReference type="ARBA" id="ARBA00023163"/>
    </source>
</evidence>
<evidence type="ECO:0000256" key="9">
    <source>
        <dbReference type="ARBA" id="ARBA00029829"/>
    </source>
</evidence>
<evidence type="ECO:0000256" key="10">
    <source>
        <dbReference type="ARBA" id="ARBA00030803"/>
    </source>
</evidence>
<dbReference type="PANTHER" id="PTHR37461:SF1">
    <property type="entry name" value="ANTI-SIGMA-K FACTOR RSKA"/>
    <property type="match status" value="1"/>
</dbReference>
<dbReference type="InterPro" id="IPR018764">
    <property type="entry name" value="RskA_C"/>
</dbReference>
<gene>
    <name evidence="14" type="ORF">GCM10022381_00890</name>
</gene>
<keyword evidence="7 12" id="KW-0472">Membrane</keyword>
<keyword evidence="6" id="KW-0805">Transcription regulation</keyword>
<dbReference type="Proteomes" id="UP001501803">
    <property type="component" value="Unassembled WGS sequence"/>
</dbReference>
<keyword evidence="8" id="KW-0804">Transcription</keyword>
<dbReference type="Pfam" id="PF10099">
    <property type="entry name" value="RskA_C"/>
    <property type="match status" value="1"/>
</dbReference>
<sequence>MTKHDSDNFGESAAAHALNALSPEERAAFEKQLGDSKQARLEALEFSETAAELGLAVAPVQPSASLKANLMAQLAATPQLAPPPPATPAAGNLEPVGPPIAAETAAERRAARRWFSRPVGILIAAAAAIALFFGGTLVGQTINSNQFAEQQASALAQINAAPDAQRATTTTADGQPATLVWSGELGQSALLVEDLPALPNDEAYQLWYINGEGAVSAGTFTSPGSGTVWRVLDGTMQAGDAVGVTVEPAGGSKQPTTKPIIAIQS</sequence>
<evidence type="ECO:0000256" key="7">
    <source>
        <dbReference type="ARBA" id="ARBA00023136"/>
    </source>
</evidence>
<keyword evidence="3" id="KW-1003">Cell membrane</keyword>
<proteinExistence type="predicted"/>
<name>A0ABP7JZW9_9MICO</name>
<evidence type="ECO:0000256" key="4">
    <source>
        <dbReference type="ARBA" id="ARBA00022692"/>
    </source>
</evidence>
<protein>
    <recommendedName>
        <fullName evidence="10">Regulator of SigK</fullName>
    </recommendedName>
    <alternativeName>
        <fullName evidence="9">Sigma-K anti-sigma factor RskA</fullName>
    </alternativeName>
</protein>
<feature type="transmembrane region" description="Helical" evidence="12">
    <location>
        <begin position="119"/>
        <end position="138"/>
    </location>
</feature>
<feature type="region of interest" description="Disordered" evidence="11">
    <location>
        <begin position="1"/>
        <end position="21"/>
    </location>
</feature>
<keyword evidence="15" id="KW-1185">Reference proteome</keyword>
<comment type="caution">
    <text evidence="14">The sequence shown here is derived from an EMBL/GenBank/DDBJ whole genome shotgun (WGS) entry which is preliminary data.</text>
</comment>
<reference evidence="15" key="1">
    <citation type="journal article" date="2019" name="Int. J. Syst. Evol. Microbiol.">
        <title>The Global Catalogue of Microorganisms (GCM) 10K type strain sequencing project: providing services to taxonomists for standard genome sequencing and annotation.</title>
        <authorList>
            <consortium name="The Broad Institute Genomics Platform"/>
            <consortium name="The Broad Institute Genome Sequencing Center for Infectious Disease"/>
            <person name="Wu L."/>
            <person name="Ma J."/>
        </authorList>
    </citation>
    <scope>NUCLEOTIDE SEQUENCE [LARGE SCALE GENOMIC DNA]</scope>
    <source>
        <strain evidence="15">JCM 17021</strain>
    </source>
</reference>
<dbReference type="PANTHER" id="PTHR37461">
    <property type="entry name" value="ANTI-SIGMA-K FACTOR RSKA"/>
    <property type="match status" value="1"/>
</dbReference>
<evidence type="ECO:0000256" key="12">
    <source>
        <dbReference type="SAM" id="Phobius"/>
    </source>
</evidence>
<evidence type="ECO:0000256" key="6">
    <source>
        <dbReference type="ARBA" id="ARBA00023015"/>
    </source>
</evidence>
<evidence type="ECO:0000313" key="14">
    <source>
        <dbReference type="EMBL" id="GAA3860112.1"/>
    </source>
</evidence>
<dbReference type="InterPro" id="IPR051474">
    <property type="entry name" value="Anti-sigma-K/W_factor"/>
</dbReference>
<evidence type="ECO:0000256" key="5">
    <source>
        <dbReference type="ARBA" id="ARBA00022989"/>
    </source>
</evidence>
<keyword evidence="4 12" id="KW-0812">Transmembrane</keyword>
<accession>A0ABP7JZW9</accession>
<dbReference type="Gene3D" id="1.10.10.1320">
    <property type="entry name" value="Anti-sigma factor, zinc-finger domain"/>
    <property type="match status" value="1"/>
</dbReference>
<feature type="domain" description="Anti-sigma K factor RskA C-terminal" evidence="13">
    <location>
        <begin position="123"/>
        <end position="260"/>
    </location>
</feature>
<evidence type="ECO:0000256" key="2">
    <source>
        <dbReference type="ARBA" id="ARBA00004236"/>
    </source>
</evidence>
<evidence type="ECO:0000256" key="11">
    <source>
        <dbReference type="SAM" id="MobiDB-lite"/>
    </source>
</evidence>
<organism evidence="14 15">
    <name type="scientific">Leifsonia kafniensis</name>
    <dbReference type="NCBI Taxonomy" id="475957"/>
    <lineage>
        <taxon>Bacteria</taxon>
        <taxon>Bacillati</taxon>
        <taxon>Actinomycetota</taxon>
        <taxon>Actinomycetes</taxon>
        <taxon>Micrococcales</taxon>
        <taxon>Microbacteriaceae</taxon>
        <taxon>Leifsonia</taxon>
    </lineage>
</organism>
<evidence type="ECO:0000259" key="13">
    <source>
        <dbReference type="Pfam" id="PF10099"/>
    </source>
</evidence>
<keyword evidence="5 12" id="KW-1133">Transmembrane helix</keyword>